<keyword evidence="3 5" id="KW-1133">Transmembrane helix</keyword>
<reference evidence="6 7" key="1">
    <citation type="journal article" date="2018" name="Environ. Microbiol.">
        <title>Novel energy conservation strategies and behaviour of Pelotomaculum schinkii driving syntrophic propionate catabolism.</title>
        <authorList>
            <person name="Hidalgo-Ahumada C.A.P."/>
            <person name="Nobu M.K."/>
            <person name="Narihiro T."/>
            <person name="Tamaki H."/>
            <person name="Liu W.T."/>
            <person name="Kamagata Y."/>
            <person name="Stams A.J.M."/>
            <person name="Imachi H."/>
            <person name="Sousa D.Z."/>
        </authorList>
    </citation>
    <scope>NUCLEOTIDE SEQUENCE [LARGE SCALE GENOMIC DNA]</scope>
    <source>
        <strain evidence="6 7">MGP</strain>
    </source>
</reference>
<keyword evidence="1 5" id="KW-1003">Cell membrane</keyword>
<accession>A0A4Y7RQ54</accession>
<name>A0A4Y7RQ54_9FIRM</name>
<dbReference type="InterPro" id="IPR022781">
    <property type="entry name" value="Flagellar_biosynth_FliO"/>
</dbReference>
<dbReference type="Pfam" id="PF04347">
    <property type="entry name" value="FliO"/>
    <property type="match status" value="1"/>
</dbReference>
<keyword evidence="4 5" id="KW-0472">Membrane</keyword>
<keyword evidence="7" id="KW-1185">Reference proteome</keyword>
<dbReference type="NCBIfam" id="TIGR03500">
    <property type="entry name" value="FliO_TIGR"/>
    <property type="match status" value="1"/>
</dbReference>
<keyword evidence="5" id="KW-0975">Bacterial flagellum</keyword>
<sequence length="169" mass="18633">MSSDLVWAIVRMLVALPLVLGLAYLVLKYGVARRYVMTAGNRRMRLVEQLPLGPKTTLSLVTLGDAYFLLAHQDGSITLIKELGELPELEDIKIASAVELTPHTIEEYSQLREAGNEGEVKNIPGILFEKFRVGINLITRQSAQAGGSVMNRVSKRIGDSEKGEKKVEV</sequence>
<gene>
    <name evidence="6" type="ORF">Pmgp_01844</name>
</gene>
<keyword evidence="2 5" id="KW-0812">Transmembrane</keyword>
<evidence type="ECO:0000256" key="5">
    <source>
        <dbReference type="RuleBase" id="RU362064"/>
    </source>
</evidence>
<organism evidence="6 7">
    <name type="scientific">Pelotomaculum propionicicum</name>
    <dbReference type="NCBI Taxonomy" id="258475"/>
    <lineage>
        <taxon>Bacteria</taxon>
        <taxon>Bacillati</taxon>
        <taxon>Bacillota</taxon>
        <taxon>Clostridia</taxon>
        <taxon>Eubacteriales</taxon>
        <taxon>Desulfotomaculaceae</taxon>
        <taxon>Pelotomaculum</taxon>
    </lineage>
</organism>
<evidence type="ECO:0000256" key="1">
    <source>
        <dbReference type="ARBA" id="ARBA00022475"/>
    </source>
</evidence>
<dbReference type="GO" id="GO:0044781">
    <property type="term" value="P:bacterial-type flagellum organization"/>
    <property type="evidence" value="ECO:0007669"/>
    <property type="project" value="UniProtKB-UniRule"/>
</dbReference>
<evidence type="ECO:0000256" key="4">
    <source>
        <dbReference type="ARBA" id="ARBA00023136"/>
    </source>
</evidence>
<dbReference type="RefSeq" id="WP_134213694.1">
    <property type="nucleotide sequence ID" value="NZ_QFFZ01000017.1"/>
</dbReference>
<protein>
    <recommendedName>
        <fullName evidence="5">Flagellar protein</fullName>
    </recommendedName>
</protein>
<evidence type="ECO:0000313" key="7">
    <source>
        <dbReference type="Proteomes" id="UP000297597"/>
    </source>
</evidence>
<evidence type="ECO:0000256" key="2">
    <source>
        <dbReference type="ARBA" id="ARBA00022692"/>
    </source>
</evidence>
<dbReference type="GO" id="GO:0009425">
    <property type="term" value="C:bacterial-type flagellum basal body"/>
    <property type="evidence" value="ECO:0007669"/>
    <property type="project" value="UniProtKB-SubCell"/>
</dbReference>
<proteinExistence type="inferred from homology"/>
<dbReference type="OrthoDB" id="1806687at2"/>
<comment type="similarity">
    <text evidence="5">Belongs to the FliO/MopB family.</text>
</comment>
<evidence type="ECO:0000313" key="6">
    <source>
        <dbReference type="EMBL" id="TEB11148.1"/>
    </source>
</evidence>
<feature type="transmembrane region" description="Helical" evidence="5">
    <location>
        <begin position="6"/>
        <end position="27"/>
    </location>
</feature>
<comment type="subcellular location">
    <subcellularLocation>
        <location evidence="5">Cell membrane</location>
    </subcellularLocation>
    <subcellularLocation>
        <location evidence="5">Bacterial flagellum basal body</location>
    </subcellularLocation>
</comment>
<dbReference type="Proteomes" id="UP000297597">
    <property type="component" value="Unassembled WGS sequence"/>
</dbReference>
<dbReference type="EMBL" id="QFFZ01000017">
    <property type="protein sequence ID" value="TEB11148.1"/>
    <property type="molecule type" value="Genomic_DNA"/>
</dbReference>
<dbReference type="GO" id="GO:0005886">
    <property type="term" value="C:plasma membrane"/>
    <property type="evidence" value="ECO:0007669"/>
    <property type="project" value="UniProtKB-SubCell"/>
</dbReference>
<comment type="caution">
    <text evidence="6">The sequence shown here is derived from an EMBL/GenBank/DDBJ whole genome shotgun (WGS) entry which is preliminary data.</text>
</comment>
<evidence type="ECO:0000256" key="3">
    <source>
        <dbReference type="ARBA" id="ARBA00022989"/>
    </source>
</evidence>
<dbReference type="AlphaFoldDB" id="A0A4Y7RQ54"/>